<comment type="caution">
    <text evidence="2">The sequence shown here is derived from an EMBL/GenBank/DDBJ whole genome shotgun (WGS) entry which is preliminary data.</text>
</comment>
<evidence type="ECO:0000313" key="2">
    <source>
        <dbReference type="EMBL" id="GAI72899.1"/>
    </source>
</evidence>
<dbReference type="AlphaFoldDB" id="X1SYI9"/>
<dbReference type="EMBL" id="BARW01013929">
    <property type="protein sequence ID" value="GAI72899.1"/>
    <property type="molecule type" value="Genomic_DNA"/>
</dbReference>
<sequence>VGSANSIVYQYSLSTPWDVSSASYAYKSKNVSGQDTARQNQNNAPLYTS</sequence>
<proteinExistence type="predicted"/>
<reference evidence="2" key="1">
    <citation type="journal article" date="2014" name="Front. Microbiol.">
        <title>High frequency of phylogenetically diverse reductive dehalogenase-homologous genes in deep subseafloor sedimentary metagenomes.</title>
        <authorList>
            <person name="Kawai M."/>
            <person name="Futagami T."/>
            <person name="Toyoda A."/>
            <person name="Takaki Y."/>
            <person name="Nishi S."/>
            <person name="Hori S."/>
            <person name="Arai W."/>
            <person name="Tsubouchi T."/>
            <person name="Morono Y."/>
            <person name="Uchiyama I."/>
            <person name="Ito T."/>
            <person name="Fujiyama A."/>
            <person name="Inagaki F."/>
            <person name="Takami H."/>
        </authorList>
    </citation>
    <scope>NUCLEOTIDE SEQUENCE</scope>
    <source>
        <strain evidence="2">Expedition CK06-06</strain>
    </source>
</reference>
<name>X1SYI9_9ZZZZ</name>
<accession>X1SYI9</accession>
<protein>
    <submittedName>
        <fullName evidence="2">Uncharacterized protein</fullName>
    </submittedName>
</protein>
<gene>
    <name evidence="2" type="ORF">S12H4_25134</name>
</gene>
<feature type="non-terminal residue" evidence="2">
    <location>
        <position position="1"/>
    </location>
</feature>
<feature type="region of interest" description="Disordered" evidence="1">
    <location>
        <begin position="30"/>
        <end position="49"/>
    </location>
</feature>
<organism evidence="2">
    <name type="scientific">marine sediment metagenome</name>
    <dbReference type="NCBI Taxonomy" id="412755"/>
    <lineage>
        <taxon>unclassified sequences</taxon>
        <taxon>metagenomes</taxon>
        <taxon>ecological metagenomes</taxon>
    </lineage>
</organism>
<evidence type="ECO:0000256" key="1">
    <source>
        <dbReference type="SAM" id="MobiDB-lite"/>
    </source>
</evidence>